<evidence type="ECO:0000313" key="11">
    <source>
        <dbReference type="EMBL" id="OBX73112.1"/>
    </source>
</evidence>
<keyword evidence="4" id="KW-0378">Hydrolase</keyword>
<keyword evidence="9" id="KW-0234">DNA repair</keyword>
<evidence type="ECO:0000256" key="3">
    <source>
        <dbReference type="ARBA" id="ARBA00022763"/>
    </source>
</evidence>
<accession>A0A1B8Q8Q2</accession>
<name>A0A1B8Q8Q2_9GAMM</name>
<dbReference type="EMBL" id="LZMZ01000053">
    <property type="protein sequence ID" value="OBX73112.1"/>
    <property type="molecule type" value="Genomic_DNA"/>
</dbReference>
<sequence length="1422" mass="162646">MLKIIQSNKIEILFDHLLALYCQPNPSRSVFEPFHVIVPSKVLGEWLKTQVADQTGISTLVTTEFWGRYFLGLMQRVLRTYERLTSETNVPRVPDVPMLSKNVMQWQIFGYLLQHAAQICRDDKHALHAFIQPLLQDKQANSTKDQPVSAPQAYQSAAGTDWADNQSLLANTRTSDAAAHQSHDQRLWQFAGDMAAVLSRYLTYRTDWLMQWNNGQPLAIAQMIAERDDFFNRLNGRDANTADITPDWLVEHYQTLEAAQRFLWQTLFAQDFAIRQAIHTHFWQALHDKRDWVQRVCRAQLPSSVLLFTVQQLPPNELLEIERLAEFTNITLLHFNPSMQFWADIVDKNWLLQQQMTHQPNTELREYGHTLLSRFGKQSREVFAMLVSLSGNTYGEIEWQDKFDERAPRDTLLSQLQYDILMLDERQTAERLHTLVQNTFNVESSNSHTTQQKIQALQQLNNLRNSKYPTNTAPNLNQQNAIAQLQQAGFSRNEAFDALLTKLQQEAQHNQQAWTPPTIDNSLAIHACHSTLRQLEVLRAMIVGWLNYTDLPKDAPRDKRSLSDILVLLPDIEAEQMLIEAMFPEGVGTDGYTLPAKVTGVTSQDINQFWQAIVGFYDLLNQAGARFGRLEVFDWLRLPPLYESFGLSLSQINRACELLTNAGFVRGFDEQHLQATLHTADDDYRYSFAYALERMVAGLLMPTAEVVQFGDYQNLSGHHEAVVPLAGVTLADAPIIAMLCDLYQRLHAKRDIGRQAQLIGGWLAEIEDTIQSVLKKFAQTKALLSIFAALNALRRNIEAHFKVIADPTQGDTQTELPLKLDFVLHSVAEQLASQQVSAEPAGVITFARIGAVRGVPYKLVAMLNLNLNDFPKREPLNRYDLTQATLGKRGDRFREADDLGAFLDALLCAREACWLFYNAKSTTDTHEHLPASPVQELLNFLQEVEFDTPTLDGELNDSKNSLSNQIQSKTFGQQIEQYLVTHHQALPFDAQYFESSQPAQTRAEFSQIQLAKQTLAPPAKLWQQVYETLHQDKTQPNALAEIWTQQKLTQWLTAWQNWQQHTPHAQSADDIHTHYCDLSTVIQDVQDPAKAFLRAQSINWLKQYEAQNVLEPLSSDNLMVYHLNDLLIKQLLADDDMADNVVEASQHRAVYDALLPAGINRYLTLSEQQMQVKQGLQALIAHLTQATNNNTLADVLPMIRQQLTNANGTLSTDQLRDWLTTKQETNIGRIAVPVLDDDGMPSQHVQGYVLKAALPEDIQTAVWLHYLPKKRKAKHQLNFWLHHLCWQVARQTSDEQVAQQHGSALWQHRDGLVYLPPIECQQAYRYLQDWLMVWQLMQAQITILPPHVSQDYAKKRHDKPDEPNPKLDKWFDTRNTYEEPDYASYSLWQFLLGDDNTRAIAPFLQTLADVLYLPMIDHLKQA</sequence>
<evidence type="ECO:0000256" key="2">
    <source>
        <dbReference type="ARBA" id="ARBA00022741"/>
    </source>
</evidence>
<dbReference type="GO" id="GO:0004527">
    <property type="term" value="F:exonuclease activity"/>
    <property type="evidence" value="ECO:0007669"/>
    <property type="project" value="UniProtKB-KW"/>
</dbReference>
<keyword evidence="6" id="KW-0269">Exonuclease</keyword>
<keyword evidence="3" id="KW-0227">DNA damage</keyword>
<feature type="domain" description="RecC C-terminal" evidence="10">
    <location>
        <begin position="1077"/>
        <end position="1357"/>
    </location>
</feature>
<dbReference type="RefSeq" id="WP_067238898.1">
    <property type="nucleotide sequence ID" value="NZ_LZMZ01000053.1"/>
</dbReference>
<dbReference type="Pfam" id="PF17946">
    <property type="entry name" value="RecC_C"/>
    <property type="match status" value="1"/>
</dbReference>
<dbReference type="OrthoDB" id="9762834at2"/>
<evidence type="ECO:0000256" key="4">
    <source>
        <dbReference type="ARBA" id="ARBA00022801"/>
    </source>
</evidence>
<evidence type="ECO:0000256" key="7">
    <source>
        <dbReference type="ARBA" id="ARBA00022840"/>
    </source>
</evidence>
<organism evidence="11 12">
    <name type="scientific">Faucicola atlantae</name>
    <dbReference type="NCBI Taxonomy" id="34059"/>
    <lineage>
        <taxon>Bacteria</taxon>
        <taxon>Pseudomonadati</taxon>
        <taxon>Pseudomonadota</taxon>
        <taxon>Gammaproteobacteria</taxon>
        <taxon>Moraxellales</taxon>
        <taxon>Moraxellaceae</taxon>
        <taxon>Faucicola</taxon>
    </lineage>
</organism>
<comment type="caution">
    <text evidence="11">The sequence shown here is derived from an EMBL/GenBank/DDBJ whole genome shotgun (WGS) entry which is preliminary data.</text>
</comment>
<dbReference type="Gene3D" id="3.40.50.300">
    <property type="entry name" value="P-loop containing nucleotide triphosphate hydrolases"/>
    <property type="match status" value="2"/>
</dbReference>
<dbReference type="InterPro" id="IPR027417">
    <property type="entry name" value="P-loop_NTPase"/>
</dbReference>
<evidence type="ECO:0000256" key="5">
    <source>
        <dbReference type="ARBA" id="ARBA00022806"/>
    </source>
</evidence>
<dbReference type="InterPro" id="IPR011335">
    <property type="entry name" value="Restrct_endonuc-II-like"/>
</dbReference>
<dbReference type="PANTHER" id="PTHR30591">
    <property type="entry name" value="RECBCD ENZYME SUBUNIT RECC"/>
    <property type="match status" value="1"/>
</dbReference>
<dbReference type="GO" id="GO:0005524">
    <property type="term" value="F:ATP binding"/>
    <property type="evidence" value="ECO:0007669"/>
    <property type="project" value="UniProtKB-KW"/>
</dbReference>
<dbReference type="GO" id="GO:0006310">
    <property type="term" value="P:DNA recombination"/>
    <property type="evidence" value="ECO:0007669"/>
    <property type="project" value="TreeGrafter"/>
</dbReference>
<reference evidence="11 12" key="1">
    <citation type="submission" date="2016-06" db="EMBL/GenBank/DDBJ databases">
        <title>Draft genome of Moraxella atlantae CCUG 66109.</title>
        <authorList>
            <person name="Salva-Serra F."/>
            <person name="Engstrom-Jakobsson H."/>
            <person name="Thorell K."/>
            <person name="Gonzales-Siles L."/>
            <person name="Karlsson R."/>
            <person name="Boulund F."/>
            <person name="Engstrand L."/>
            <person name="Kristiansson E."/>
            <person name="Moore E."/>
        </authorList>
    </citation>
    <scope>NUCLEOTIDE SEQUENCE [LARGE SCALE GENOMIC DNA]</scope>
    <source>
        <strain evidence="11 12">CCUG 66109</strain>
    </source>
</reference>
<dbReference type="PANTHER" id="PTHR30591:SF1">
    <property type="entry name" value="RECBCD ENZYME SUBUNIT RECC"/>
    <property type="match status" value="1"/>
</dbReference>
<evidence type="ECO:0000259" key="10">
    <source>
        <dbReference type="Pfam" id="PF17946"/>
    </source>
</evidence>
<dbReference type="Pfam" id="PF04257">
    <property type="entry name" value="Exonuc_V_gamma"/>
    <property type="match status" value="1"/>
</dbReference>
<evidence type="ECO:0000256" key="1">
    <source>
        <dbReference type="ARBA" id="ARBA00022722"/>
    </source>
</evidence>
<keyword evidence="2" id="KW-0547">Nucleotide-binding</keyword>
<dbReference type="SUPFAM" id="SSF52540">
    <property type="entry name" value="P-loop containing nucleoside triphosphate hydrolases"/>
    <property type="match status" value="2"/>
</dbReference>
<dbReference type="Proteomes" id="UP000092508">
    <property type="component" value="Unassembled WGS sequence"/>
</dbReference>
<gene>
    <name evidence="11" type="ORF">A9308_01345</name>
</gene>
<dbReference type="GO" id="GO:0006281">
    <property type="term" value="P:DNA repair"/>
    <property type="evidence" value="ECO:0007669"/>
    <property type="project" value="UniProtKB-KW"/>
</dbReference>
<evidence type="ECO:0000256" key="6">
    <source>
        <dbReference type="ARBA" id="ARBA00022839"/>
    </source>
</evidence>
<keyword evidence="5" id="KW-0347">Helicase</keyword>
<dbReference type="GO" id="GO:0003677">
    <property type="term" value="F:DNA binding"/>
    <property type="evidence" value="ECO:0007669"/>
    <property type="project" value="UniProtKB-KW"/>
</dbReference>
<keyword evidence="7" id="KW-0067">ATP-binding</keyword>
<dbReference type="GO" id="GO:0004386">
    <property type="term" value="F:helicase activity"/>
    <property type="evidence" value="ECO:0007669"/>
    <property type="project" value="UniProtKB-KW"/>
</dbReference>
<keyword evidence="8" id="KW-0238">DNA-binding</keyword>
<evidence type="ECO:0000256" key="8">
    <source>
        <dbReference type="ARBA" id="ARBA00023125"/>
    </source>
</evidence>
<evidence type="ECO:0000313" key="12">
    <source>
        <dbReference type="Proteomes" id="UP000092508"/>
    </source>
</evidence>
<evidence type="ECO:0000256" key="9">
    <source>
        <dbReference type="ARBA" id="ARBA00023204"/>
    </source>
</evidence>
<keyword evidence="1" id="KW-0540">Nuclease</keyword>
<protein>
    <recommendedName>
        <fullName evidence="10">RecC C-terminal domain-containing protein</fullName>
    </recommendedName>
</protein>
<dbReference type="Gene3D" id="3.40.50.10930">
    <property type="match status" value="2"/>
</dbReference>
<dbReference type="STRING" id="34059.A9308_01345"/>
<dbReference type="InterPro" id="IPR041500">
    <property type="entry name" value="RecC_C"/>
</dbReference>
<proteinExistence type="predicted"/>
<dbReference type="SUPFAM" id="SSF52980">
    <property type="entry name" value="Restriction endonuclease-like"/>
    <property type="match status" value="1"/>
</dbReference>